<evidence type="ECO:0000313" key="2">
    <source>
        <dbReference type="Proteomes" id="UP000789525"/>
    </source>
</evidence>
<comment type="caution">
    <text evidence="1">The sequence shown here is derived from an EMBL/GenBank/DDBJ whole genome shotgun (WGS) entry which is preliminary data.</text>
</comment>
<feature type="non-terminal residue" evidence="1">
    <location>
        <position position="102"/>
    </location>
</feature>
<proteinExistence type="predicted"/>
<sequence>TLSGYLGASLLLQDKNFVLATSSILSNLARHESSVNVLNGGSYSPQPFDLALRPEQVLSVVSPYISDCELDIAPLKPLKVTNELRPGALIQFDKSGLPRDGP</sequence>
<protein>
    <submittedName>
        <fullName evidence="1">3147_t:CDS:1</fullName>
    </submittedName>
</protein>
<feature type="non-terminal residue" evidence="1">
    <location>
        <position position="1"/>
    </location>
</feature>
<accession>A0ACA9R2P9</accession>
<dbReference type="Proteomes" id="UP000789525">
    <property type="component" value="Unassembled WGS sequence"/>
</dbReference>
<evidence type="ECO:0000313" key="1">
    <source>
        <dbReference type="EMBL" id="CAG8774067.1"/>
    </source>
</evidence>
<reference evidence="1" key="1">
    <citation type="submission" date="2021-06" db="EMBL/GenBank/DDBJ databases">
        <authorList>
            <person name="Kallberg Y."/>
            <person name="Tangrot J."/>
            <person name="Rosling A."/>
        </authorList>
    </citation>
    <scope>NUCLEOTIDE SEQUENCE</scope>
    <source>
        <strain evidence="1">CL356</strain>
    </source>
</reference>
<name>A0ACA9R2P9_9GLOM</name>
<gene>
    <name evidence="1" type="ORF">ACOLOM_LOCUS13985</name>
</gene>
<dbReference type="EMBL" id="CAJVPT010066851">
    <property type="protein sequence ID" value="CAG8774067.1"/>
    <property type="molecule type" value="Genomic_DNA"/>
</dbReference>
<keyword evidence="2" id="KW-1185">Reference proteome</keyword>
<organism evidence="1 2">
    <name type="scientific">Acaulospora colombiana</name>
    <dbReference type="NCBI Taxonomy" id="27376"/>
    <lineage>
        <taxon>Eukaryota</taxon>
        <taxon>Fungi</taxon>
        <taxon>Fungi incertae sedis</taxon>
        <taxon>Mucoromycota</taxon>
        <taxon>Glomeromycotina</taxon>
        <taxon>Glomeromycetes</taxon>
        <taxon>Diversisporales</taxon>
        <taxon>Acaulosporaceae</taxon>
        <taxon>Acaulospora</taxon>
    </lineage>
</organism>